<feature type="transmembrane region" description="Helical" evidence="1">
    <location>
        <begin position="27"/>
        <end position="48"/>
    </location>
</feature>
<dbReference type="RefSeq" id="WP_169813796.1">
    <property type="nucleotide sequence ID" value="NZ_QQBC01000001.1"/>
</dbReference>
<keyword evidence="3" id="KW-1185">Reference proteome</keyword>
<reference evidence="2 3" key="1">
    <citation type="submission" date="2018-07" db="EMBL/GenBank/DDBJ databases">
        <title>Genomic Encyclopedia of Type Strains, Phase IV (KMG-IV): sequencing the most valuable type-strain genomes for metagenomic binning, comparative biology and taxonomic classification.</title>
        <authorList>
            <person name="Goeker M."/>
        </authorList>
    </citation>
    <scope>NUCLEOTIDE SEQUENCE [LARGE SCALE GENOMIC DNA]</scope>
    <source>
        <strain evidence="2 3">DSM 44290</strain>
    </source>
</reference>
<dbReference type="AlphaFoldDB" id="A0A370ICS3"/>
<gene>
    <name evidence="2" type="ORF">DFR76_10164</name>
</gene>
<name>A0A370ICS3_9NOCA</name>
<protein>
    <submittedName>
        <fullName evidence="2">Uncharacterized protein</fullName>
    </submittedName>
</protein>
<keyword evidence="1" id="KW-0812">Transmembrane</keyword>
<keyword evidence="1" id="KW-0472">Membrane</keyword>
<comment type="caution">
    <text evidence="2">The sequence shown here is derived from an EMBL/GenBank/DDBJ whole genome shotgun (WGS) entry which is preliminary data.</text>
</comment>
<dbReference type="STRING" id="1210086.GCA_001613105_04849"/>
<keyword evidence="1" id="KW-1133">Transmembrane helix</keyword>
<proteinExistence type="predicted"/>
<evidence type="ECO:0000256" key="1">
    <source>
        <dbReference type="SAM" id="Phobius"/>
    </source>
</evidence>
<organism evidence="2 3">
    <name type="scientific">Nocardia pseudobrasiliensis</name>
    <dbReference type="NCBI Taxonomy" id="45979"/>
    <lineage>
        <taxon>Bacteria</taxon>
        <taxon>Bacillati</taxon>
        <taxon>Actinomycetota</taxon>
        <taxon>Actinomycetes</taxon>
        <taxon>Mycobacteriales</taxon>
        <taxon>Nocardiaceae</taxon>
        <taxon>Nocardia</taxon>
    </lineage>
</organism>
<evidence type="ECO:0000313" key="3">
    <source>
        <dbReference type="Proteomes" id="UP000254869"/>
    </source>
</evidence>
<sequence>MYNWALQDAIAAFVESQKPYFQMQHEIYLAVLHGFVAMQSQLLTLLGFPPVP</sequence>
<dbReference type="EMBL" id="QQBC01000001">
    <property type="protein sequence ID" value="RDI68529.1"/>
    <property type="molecule type" value="Genomic_DNA"/>
</dbReference>
<dbReference type="Proteomes" id="UP000254869">
    <property type="component" value="Unassembled WGS sequence"/>
</dbReference>
<evidence type="ECO:0000313" key="2">
    <source>
        <dbReference type="EMBL" id="RDI68529.1"/>
    </source>
</evidence>
<accession>A0A370ICS3</accession>